<organism evidence="4 5">
    <name type="scientific">Mytilus edulis</name>
    <name type="common">Blue mussel</name>
    <dbReference type="NCBI Taxonomy" id="6550"/>
    <lineage>
        <taxon>Eukaryota</taxon>
        <taxon>Metazoa</taxon>
        <taxon>Spiralia</taxon>
        <taxon>Lophotrochozoa</taxon>
        <taxon>Mollusca</taxon>
        <taxon>Bivalvia</taxon>
        <taxon>Autobranchia</taxon>
        <taxon>Pteriomorphia</taxon>
        <taxon>Mytilida</taxon>
        <taxon>Mytiloidea</taxon>
        <taxon>Mytilidae</taxon>
        <taxon>Mytilinae</taxon>
        <taxon>Mytilus</taxon>
    </lineage>
</organism>
<feature type="domain" description="Reverse transcriptase" evidence="3">
    <location>
        <begin position="169"/>
        <end position="301"/>
    </location>
</feature>
<dbReference type="SUPFAM" id="SSF56672">
    <property type="entry name" value="DNA/RNA polymerases"/>
    <property type="match status" value="1"/>
</dbReference>
<dbReference type="GO" id="GO:0006310">
    <property type="term" value="P:DNA recombination"/>
    <property type="evidence" value="ECO:0007669"/>
    <property type="project" value="UniProtKB-KW"/>
</dbReference>
<evidence type="ECO:0000256" key="2">
    <source>
        <dbReference type="SAM" id="MobiDB-lite"/>
    </source>
</evidence>
<dbReference type="EMBL" id="CAJPWZ010001434">
    <property type="protein sequence ID" value="CAG2215077.1"/>
    <property type="molecule type" value="Genomic_DNA"/>
</dbReference>
<accession>A0A8S3S7K5</accession>
<evidence type="ECO:0000259" key="3">
    <source>
        <dbReference type="Pfam" id="PF00078"/>
    </source>
</evidence>
<keyword evidence="5" id="KW-1185">Reference proteome</keyword>
<dbReference type="AlphaFoldDB" id="A0A8S3S7K5"/>
<dbReference type="Proteomes" id="UP000683360">
    <property type="component" value="Unassembled WGS sequence"/>
</dbReference>
<dbReference type="InterPro" id="IPR000477">
    <property type="entry name" value="RT_dom"/>
</dbReference>
<feature type="compositionally biased region" description="Polar residues" evidence="2">
    <location>
        <begin position="1"/>
        <end position="29"/>
    </location>
</feature>
<dbReference type="InterPro" id="IPR043502">
    <property type="entry name" value="DNA/RNA_pol_sf"/>
</dbReference>
<dbReference type="GO" id="GO:0003677">
    <property type="term" value="F:DNA binding"/>
    <property type="evidence" value="ECO:0007669"/>
    <property type="project" value="InterPro"/>
</dbReference>
<gene>
    <name evidence="4" type="ORF">MEDL_28884</name>
</gene>
<name>A0A8S3S7K5_MYTED</name>
<comment type="caution">
    <text evidence="4">The sequence shown here is derived from an EMBL/GenBank/DDBJ whole genome shotgun (WGS) entry which is preliminary data.</text>
</comment>
<dbReference type="InterPro" id="IPR052055">
    <property type="entry name" value="Hepadnavirus_pol/RT"/>
</dbReference>
<dbReference type="PANTHER" id="PTHR33050:SF8">
    <property type="entry name" value="REVERSE TRANSCRIPTASE DOMAIN-CONTAINING PROTEIN"/>
    <property type="match status" value="1"/>
</dbReference>
<dbReference type="PANTHER" id="PTHR33050">
    <property type="entry name" value="REVERSE TRANSCRIPTASE DOMAIN-CONTAINING PROTEIN"/>
    <property type="match status" value="1"/>
</dbReference>
<reference evidence="4" key="1">
    <citation type="submission" date="2021-03" db="EMBL/GenBank/DDBJ databases">
        <authorList>
            <person name="Bekaert M."/>
        </authorList>
    </citation>
    <scope>NUCLEOTIDE SEQUENCE</scope>
</reference>
<evidence type="ECO:0000313" key="4">
    <source>
        <dbReference type="EMBL" id="CAG2215077.1"/>
    </source>
</evidence>
<dbReference type="Pfam" id="PF00078">
    <property type="entry name" value="RVT_1"/>
    <property type="match status" value="1"/>
</dbReference>
<dbReference type="Gene3D" id="1.10.443.10">
    <property type="entry name" value="Intergrase catalytic core"/>
    <property type="match status" value="1"/>
</dbReference>
<proteinExistence type="predicted"/>
<keyword evidence="1" id="KW-0233">DNA recombination</keyword>
<evidence type="ECO:0000256" key="1">
    <source>
        <dbReference type="ARBA" id="ARBA00023172"/>
    </source>
</evidence>
<feature type="region of interest" description="Disordered" evidence="2">
    <location>
        <begin position="1"/>
        <end position="33"/>
    </location>
</feature>
<protein>
    <recommendedName>
        <fullName evidence="3">Reverse transcriptase domain-containing protein</fullName>
    </recommendedName>
</protein>
<dbReference type="InterPro" id="IPR013762">
    <property type="entry name" value="Integrase-like_cat_sf"/>
</dbReference>
<dbReference type="CDD" id="cd09275">
    <property type="entry name" value="RNase_HI_RT_DIRS1"/>
    <property type="match status" value="1"/>
</dbReference>
<evidence type="ECO:0000313" key="5">
    <source>
        <dbReference type="Proteomes" id="UP000683360"/>
    </source>
</evidence>
<dbReference type="GO" id="GO:0015074">
    <property type="term" value="P:DNA integration"/>
    <property type="evidence" value="ECO:0007669"/>
    <property type="project" value="InterPro"/>
</dbReference>
<dbReference type="InterPro" id="IPR011010">
    <property type="entry name" value="DNA_brk_join_enz"/>
</dbReference>
<dbReference type="CDD" id="cd03714">
    <property type="entry name" value="RT_DIRS1"/>
    <property type="match status" value="1"/>
</dbReference>
<sequence length="817" mass="93400">MCYLSDTSQGKNNHSQQKRNPTTPYSKPQSADIDQYGRPKLFHKGREICNYYLADKLAWELQRHPDRYFVNSLINGLRKGFFTGVSSLPEKVLECKNLLSTTKCPDDVSGLVKSEVSPVGIVEGKYSKKKRLILDLSAPHNSDEHSSVNDLINKEDFSLSYIKIDDAIKIIKEYGFASRCCKLDVSNAFKLIPIHPSLWHLYGFKWENMYYFYTRLAFGCRSSPKIFDNLSIAMCWILHNNYGINTVLHLLDDFLTIDRPSANADATMKILVSVFASLEIPIAKHKTLGPVTCIEYLGIILDTIRMEARLPEDKLCRIKEYLLFFLNRKTCTKREMLSLLGHLNFAMRVIIPGRSFISYLLNIAHSVKELHHHVTLNSSCRNDLSLWHRFLDQWNGISFFIDDNIVNASDFDLYTDAASTVGFGGYFKNRWFQALWPIEMKLDKELSMSMAYMELYPIVIAAIIWGDEWSGKRILFYCDNMATVLIIKKGRSKSLEIMRLMRRLTWCSAKYNFIIHATHVAGKCNTEGENIGNVMSNISEDILICFVSYCQSVLDLKYSTIKLYLAGIRHFSIANCSVNPLVDNVGKPLLRLQNILNGIKKTENKRCATKLPITYSVLQQIYQHLQKSIFDPHLDFTMLTASVIGFFGFLRCSEFTCKQSFDSALNLTMDDVVFVTDCQVNLRLKASKTDIFRHGVIIKLFKTNNNICPYVQLSKYVTSRKMNGATDNDPLLVDSSNLALRRSLFIDKLKTILSHLGLNADKYSGHSFRIGAATTCSSNGIQDHMIQTLGRWKSDCYSRYIRTSEVDIRQALSKMCK</sequence>
<dbReference type="OrthoDB" id="3067625at2759"/>
<dbReference type="SUPFAM" id="SSF56349">
    <property type="entry name" value="DNA breaking-rejoining enzymes"/>
    <property type="match status" value="1"/>
</dbReference>